<dbReference type="SUPFAM" id="SSF50630">
    <property type="entry name" value="Acid proteases"/>
    <property type="match status" value="1"/>
</dbReference>
<keyword evidence="1" id="KW-0479">Metal-binding</keyword>
<reference evidence="4" key="1">
    <citation type="journal article" date="2023" name="Insect Mol. Biol.">
        <title>Genome sequencing provides insights into the evolution of gene families encoding plant cell wall-degrading enzymes in longhorned beetles.</title>
        <authorList>
            <person name="Shin N.R."/>
            <person name="Okamura Y."/>
            <person name="Kirsch R."/>
            <person name="Pauchet Y."/>
        </authorList>
    </citation>
    <scope>NUCLEOTIDE SEQUENCE</scope>
    <source>
        <strain evidence="4">MMC_N1</strain>
    </source>
</reference>
<dbReference type="InterPro" id="IPR021109">
    <property type="entry name" value="Peptidase_aspartic_dom_sf"/>
</dbReference>
<dbReference type="SMART" id="SM00343">
    <property type="entry name" value="ZnF_C2HC"/>
    <property type="match status" value="1"/>
</dbReference>
<gene>
    <name evidence="4" type="ORF">NQ317_017456</name>
</gene>
<protein>
    <recommendedName>
        <fullName evidence="3">CCHC-type domain-containing protein</fullName>
    </recommendedName>
</protein>
<evidence type="ECO:0000259" key="3">
    <source>
        <dbReference type="PROSITE" id="PS50158"/>
    </source>
</evidence>
<dbReference type="InterPro" id="IPR001878">
    <property type="entry name" value="Znf_CCHC"/>
</dbReference>
<dbReference type="InterPro" id="IPR036875">
    <property type="entry name" value="Znf_CCHC_sf"/>
</dbReference>
<evidence type="ECO:0000313" key="5">
    <source>
        <dbReference type="Proteomes" id="UP001162164"/>
    </source>
</evidence>
<keyword evidence="1" id="KW-0863">Zinc-finger</keyword>
<dbReference type="Proteomes" id="UP001162164">
    <property type="component" value="Unassembled WGS sequence"/>
</dbReference>
<dbReference type="PROSITE" id="PS50158">
    <property type="entry name" value="ZF_CCHC"/>
    <property type="match status" value="1"/>
</dbReference>
<feature type="region of interest" description="Disordered" evidence="2">
    <location>
        <begin position="811"/>
        <end position="836"/>
    </location>
</feature>
<dbReference type="CDD" id="cd00303">
    <property type="entry name" value="retropepsin_like"/>
    <property type="match status" value="1"/>
</dbReference>
<keyword evidence="1" id="KW-0862">Zinc</keyword>
<evidence type="ECO:0000313" key="4">
    <source>
        <dbReference type="EMBL" id="KAJ8967369.1"/>
    </source>
</evidence>
<dbReference type="PROSITE" id="PS00141">
    <property type="entry name" value="ASP_PROTEASE"/>
    <property type="match status" value="1"/>
</dbReference>
<name>A0ABQ9IWB7_9CUCU</name>
<organism evidence="4 5">
    <name type="scientific">Molorchus minor</name>
    <dbReference type="NCBI Taxonomy" id="1323400"/>
    <lineage>
        <taxon>Eukaryota</taxon>
        <taxon>Metazoa</taxon>
        <taxon>Ecdysozoa</taxon>
        <taxon>Arthropoda</taxon>
        <taxon>Hexapoda</taxon>
        <taxon>Insecta</taxon>
        <taxon>Pterygota</taxon>
        <taxon>Neoptera</taxon>
        <taxon>Endopterygota</taxon>
        <taxon>Coleoptera</taxon>
        <taxon>Polyphaga</taxon>
        <taxon>Cucujiformia</taxon>
        <taxon>Chrysomeloidea</taxon>
        <taxon>Cerambycidae</taxon>
        <taxon>Lamiinae</taxon>
        <taxon>Monochamini</taxon>
        <taxon>Molorchus</taxon>
    </lineage>
</organism>
<dbReference type="Gene3D" id="2.40.70.10">
    <property type="entry name" value="Acid Proteases"/>
    <property type="match status" value="1"/>
</dbReference>
<dbReference type="Gene3D" id="4.10.60.10">
    <property type="entry name" value="Zinc finger, CCHC-type"/>
    <property type="match status" value="1"/>
</dbReference>
<feature type="region of interest" description="Disordered" evidence="2">
    <location>
        <begin position="471"/>
        <end position="491"/>
    </location>
</feature>
<dbReference type="Pfam" id="PF00098">
    <property type="entry name" value="zf-CCHC"/>
    <property type="match status" value="1"/>
</dbReference>
<dbReference type="SUPFAM" id="SSF57756">
    <property type="entry name" value="Retrovirus zinc finger-like domains"/>
    <property type="match status" value="1"/>
</dbReference>
<feature type="domain" description="CCHC-type" evidence="3">
    <location>
        <begin position="518"/>
        <end position="533"/>
    </location>
</feature>
<feature type="region of interest" description="Disordered" evidence="2">
    <location>
        <begin position="168"/>
        <end position="196"/>
    </location>
</feature>
<evidence type="ECO:0000256" key="1">
    <source>
        <dbReference type="PROSITE-ProRule" id="PRU00047"/>
    </source>
</evidence>
<dbReference type="InterPro" id="IPR001969">
    <property type="entry name" value="Aspartic_peptidase_AS"/>
</dbReference>
<accession>A0ABQ9IWB7</accession>
<evidence type="ECO:0000256" key="2">
    <source>
        <dbReference type="SAM" id="MobiDB-lite"/>
    </source>
</evidence>
<proteinExistence type="predicted"/>
<comment type="caution">
    <text evidence="4">The sequence shown here is derived from an EMBL/GenBank/DDBJ whole genome shotgun (WGS) entry which is preliminary data.</text>
</comment>
<sequence>MEINRLVSDELSYELRIRNASDQGTVQEKRSRLRGLMSLESRLRSRILHVLNRLNRISDVRALPFKSQLISQCGLVSSQVEDLVAQANINAASERQHLSLIDLPNDLLPEVVQVGRLREGMPLLSPEVNNSPSSIRHHTPQQIQFEGIDSDHTAVEEVHMLPTVSQLGVSSRPLTDPGENRRVDINLPSTEIPPFPSIRGPPAFSARLPNSHDQIPVATRCQFRDNMSRMANVGDASSLERRMGHLNINDPYSSSRYEGELVQMPPPAHSPFVTVSRWRVTFDGRSSISDFIQRVEELRVASGITKPQLLKCASILFSGTALEWYRANRGGIFTWEELVHQLKILYLSDDYEDSIKEIIHNRNQRPGEKSAIYIAVMENYYSQLSDKPPEPERLVTIRKRMLPFLQNALVMHETDIRTITDLTTAVRHVENTYARTQKLKTSYTAGERSGSNRRKDNPINAFEVSFDLEEEDPETSFGGGHVPHTPDLSTESLPGQLTMDRTQPPIAAISQPRPGITCYNCNQVGHHRNNCRQPLVLKCYRCSRSGRPLSLNGVDPAYDATKVNVILDYVLASVKGDERPYLSVKIFDVDILGLLDSGASRTILGATGYKLLKQLNLELLPSDVNTCRVANGEACLVIGRYDIPIVLEGKTVLISVLVTPQLPHTLILGMDFWRKVELVPDMRNNSWHFSTTERVEISSIVDNDSLTLAQSKLLEDLDPIPTAKRKPEILQKIFSEVQTNLEKARKQSTKTYNLRRRDVRYDIGDIVWRKNFALSNKSKFFTAKLAPKYLGPFYVLRKISPYIYELRNGKGKPQGNWHVKDLKPHPASADEDSEDE</sequence>
<keyword evidence="5" id="KW-1185">Reference proteome</keyword>
<dbReference type="EMBL" id="JAPWTJ010002198">
    <property type="protein sequence ID" value="KAJ8967369.1"/>
    <property type="molecule type" value="Genomic_DNA"/>
</dbReference>